<dbReference type="Pfam" id="PF17035">
    <property type="entry name" value="BET"/>
    <property type="match status" value="1"/>
</dbReference>
<dbReference type="Gene3D" id="1.20.920.10">
    <property type="entry name" value="Bromodomain-like"/>
    <property type="match status" value="1"/>
</dbReference>
<evidence type="ECO:0008006" key="11">
    <source>
        <dbReference type="Google" id="ProtNLM"/>
    </source>
</evidence>
<keyword evidence="5" id="KW-0175">Coiled coil</keyword>
<accession>S8CL60</accession>
<feature type="compositionally biased region" description="Basic and acidic residues" evidence="6">
    <location>
        <begin position="149"/>
        <end position="169"/>
    </location>
</feature>
<keyword evidence="2 4" id="KW-0103">Bromodomain</keyword>
<evidence type="ECO:0000313" key="10">
    <source>
        <dbReference type="Proteomes" id="UP000015453"/>
    </source>
</evidence>
<dbReference type="InterPro" id="IPR038336">
    <property type="entry name" value="NET_sf"/>
</dbReference>
<comment type="caution">
    <text evidence="9">The sequence shown here is derived from an EMBL/GenBank/DDBJ whole genome shotgun (WGS) entry which is preliminary data.</text>
</comment>
<feature type="region of interest" description="Disordered" evidence="6">
    <location>
        <begin position="1"/>
        <end position="211"/>
    </location>
</feature>
<dbReference type="InterPro" id="IPR036427">
    <property type="entry name" value="Bromodomain-like_sf"/>
</dbReference>
<dbReference type="PANTHER" id="PTHR45926">
    <property type="entry name" value="OSJNBA0053K19.4 PROTEIN"/>
    <property type="match status" value="1"/>
</dbReference>
<feature type="compositionally biased region" description="Polar residues" evidence="6">
    <location>
        <begin position="41"/>
        <end position="58"/>
    </location>
</feature>
<dbReference type="PROSITE" id="PS51525">
    <property type="entry name" value="NET"/>
    <property type="match status" value="1"/>
</dbReference>
<dbReference type="PROSITE" id="PS00633">
    <property type="entry name" value="BROMODOMAIN_1"/>
    <property type="match status" value="1"/>
</dbReference>
<keyword evidence="1" id="KW-0805">Transcription regulation</keyword>
<dbReference type="Pfam" id="PF00439">
    <property type="entry name" value="Bromodomain"/>
    <property type="match status" value="1"/>
</dbReference>
<dbReference type="PRINTS" id="PR00503">
    <property type="entry name" value="BROMODOMAIN"/>
</dbReference>
<feature type="compositionally biased region" description="Low complexity" evidence="6">
    <location>
        <begin position="82"/>
        <end position="102"/>
    </location>
</feature>
<dbReference type="EMBL" id="AUSU01002889">
    <property type="protein sequence ID" value="EPS67854.1"/>
    <property type="molecule type" value="Genomic_DNA"/>
</dbReference>
<organism evidence="9 10">
    <name type="scientific">Genlisea aurea</name>
    <dbReference type="NCBI Taxonomy" id="192259"/>
    <lineage>
        <taxon>Eukaryota</taxon>
        <taxon>Viridiplantae</taxon>
        <taxon>Streptophyta</taxon>
        <taxon>Embryophyta</taxon>
        <taxon>Tracheophyta</taxon>
        <taxon>Spermatophyta</taxon>
        <taxon>Magnoliopsida</taxon>
        <taxon>eudicotyledons</taxon>
        <taxon>Gunneridae</taxon>
        <taxon>Pentapetalae</taxon>
        <taxon>asterids</taxon>
        <taxon>lamiids</taxon>
        <taxon>Lamiales</taxon>
        <taxon>Lentibulariaceae</taxon>
        <taxon>Genlisea</taxon>
    </lineage>
</organism>
<evidence type="ECO:0000313" key="9">
    <source>
        <dbReference type="EMBL" id="EPS67854.1"/>
    </source>
</evidence>
<dbReference type="SMART" id="SM00297">
    <property type="entry name" value="BROMO"/>
    <property type="match status" value="1"/>
</dbReference>
<dbReference type="CDD" id="cd05506">
    <property type="entry name" value="Bromo_plant1"/>
    <property type="match status" value="1"/>
</dbReference>
<feature type="compositionally biased region" description="Basic residues" evidence="6">
    <location>
        <begin position="590"/>
        <end position="603"/>
    </location>
</feature>
<reference evidence="9 10" key="1">
    <citation type="journal article" date="2013" name="BMC Genomics">
        <title>The miniature genome of a carnivorous plant Genlisea aurea contains a low number of genes and short non-coding sequences.</title>
        <authorList>
            <person name="Leushkin E.V."/>
            <person name="Sutormin R.A."/>
            <person name="Nabieva E.R."/>
            <person name="Penin A.A."/>
            <person name="Kondrashov A.S."/>
            <person name="Logacheva M.D."/>
        </authorList>
    </citation>
    <scope>NUCLEOTIDE SEQUENCE [LARGE SCALE GENOMIC DNA]</scope>
</reference>
<feature type="domain" description="Bromo" evidence="7">
    <location>
        <begin position="426"/>
        <end position="498"/>
    </location>
</feature>
<feature type="compositionally biased region" description="Pro residues" evidence="6">
    <location>
        <begin position="556"/>
        <end position="570"/>
    </location>
</feature>
<name>S8CL60_9LAMI</name>
<feature type="compositionally biased region" description="Basic and acidic residues" evidence="6">
    <location>
        <begin position="105"/>
        <end position="135"/>
    </location>
</feature>
<feature type="coiled-coil region" evidence="5">
    <location>
        <begin position="226"/>
        <end position="257"/>
    </location>
</feature>
<dbReference type="Gene3D" id="1.20.1270.220">
    <property type="match status" value="1"/>
</dbReference>
<sequence>MASEEFGGSNEELNSKRRQVENECDIVYTRRTSKKGKKASINKTSTASVSENPTSGNPSGREAQVPSTVLATAATDENVNGPATASPVAASPTPTLPVPVAAGTDVRRDSHVVTEPHEPRREESIPQEDAHRVNGEEVQPELPSSTNDGSDKDNVRNEDADGSDKEKGTGQRPNLQDSSENNLPEQPGVSVPQIPTENDEERGNSPVDEPLAISCSGDYVKFKLGKRTSKGEIKDLSQKLEDELENIRSLFKEIEAKELHLSSFNAHQNNYKVSTNGGFINAEIPSTVESVRATNPGVVVPSSMMHQEGRPIGLARAKSDIGVPRNPAISRPYNRQLSISLFDTGNRPRDFVEKEKRMPKANQFYRNSEFLLGKDRLPTEGNNKRLKTSNLRKRSGDERAFRVDSQFDKFRNQVFRNCSTLLQRLMKHKFSWVFNTPVDVMGMGLLDYYDIIKHPMDLGTIKTKLSEGVYNSPREFADDVRLVFNNALTYNPKGQDVHTMAEELLQIFEERWGVIELEYNEFRKFQLLRDGPLSTPTSRRPPNQSYYNPSSFPAPGALPPAGYVPPPVSLYPPQQFDRREAAAAGERQTRSHHGRTPAPKKPKAKDPDKRDMTPEEKQRLSKHLQDLPSEKLDAIVQIVKKRNTALSQHDDEIEVDIDSVDPETLWELDRFVSNYKKSLSKSKRRAELARARNNLDPNAAAAVRFHSF</sequence>
<proteinExistence type="predicted"/>
<evidence type="ECO:0000259" key="8">
    <source>
        <dbReference type="PROSITE" id="PS51525"/>
    </source>
</evidence>
<dbReference type="AlphaFoldDB" id="S8CL60"/>
<dbReference type="InterPro" id="IPR001487">
    <property type="entry name" value="Bromodomain"/>
</dbReference>
<dbReference type="InterPro" id="IPR018359">
    <property type="entry name" value="Bromodomain_CS"/>
</dbReference>
<feature type="compositionally biased region" description="Polar residues" evidence="6">
    <location>
        <begin position="534"/>
        <end position="551"/>
    </location>
</feature>
<evidence type="ECO:0000256" key="3">
    <source>
        <dbReference type="ARBA" id="ARBA00023163"/>
    </source>
</evidence>
<dbReference type="InterPro" id="IPR027353">
    <property type="entry name" value="NET_dom"/>
</dbReference>
<keyword evidence="3" id="KW-0804">Transcription</keyword>
<evidence type="ECO:0000256" key="2">
    <source>
        <dbReference type="ARBA" id="ARBA00023117"/>
    </source>
</evidence>
<feature type="region of interest" description="Disordered" evidence="6">
    <location>
        <begin position="530"/>
        <end position="628"/>
    </location>
</feature>
<keyword evidence="10" id="KW-1185">Reference proteome</keyword>
<gene>
    <name evidence="9" type="ORF">M569_06920</name>
</gene>
<dbReference type="InterPro" id="IPR037377">
    <property type="entry name" value="GTE_bromo"/>
</dbReference>
<feature type="compositionally biased region" description="Basic and acidic residues" evidence="6">
    <location>
        <begin position="604"/>
        <end position="628"/>
    </location>
</feature>
<evidence type="ECO:0000256" key="5">
    <source>
        <dbReference type="SAM" id="Coils"/>
    </source>
</evidence>
<dbReference type="PROSITE" id="PS50014">
    <property type="entry name" value="BROMODOMAIN_2"/>
    <property type="match status" value="1"/>
</dbReference>
<evidence type="ECO:0000259" key="7">
    <source>
        <dbReference type="PROSITE" id="PS50014"/>
    </source>
</evidence>
<feature type="domain" description="NET" evidence="8">
    <location>
        <begin position="602"/>
        <end position="683"/>
    </location>
</feature>
<dbReference type="SUPFAM" id="SSF47370">
    <property type="entry name" value="Bromodomain"/>
    <property type="match status" value="1"/>
</dbReference>
<feature type="compositionally biased region" description="Polar residues" evidence="6">
    <location>
        <begin position="65"/>
        <end position="78"/>
    </location>
</feature>
<feature type="compositionally biased region" description="Basic residues" evidence="6">
    <location>
        <begin position="31"/>
        <end position="40"/>
    </location>
</feature>
<dbReference type="OrthoDB" id="21449at2759"/>
<evidence type="ECO:0000256" key="6">
    <source>
        <dbReference type="SAM" id="MobiDB-lite"/>
    </source>
</evidence>
<evidence type="ECO:0000256" key="1">
    <source>
        <dbReference type="ARBA" id="ARBA00023015"/>
    </source>
</evidence>
<dbReference type="Proteomes" id="UP000015453">
    <property type="component" value="Unassembled WGS sequence"/>
</dbReference>
<evidence type="ECO:0000256" key="4">
    <source>
        <dbReference type="PROSITE-ProRule" id="PRU00035"/>
    </source>
</evidence>
<protein>
    <recommendedName>
        <fullName evidence="11">Transcription factor GTE4-like</fullName>
    </recommendedName>
</protein>
<feature type="compositionally biased region" description="Polar residues" evidence="6">
    <location>
        <begin position="171"/>
        <end position="184"/>
    </location>
</feature>